<comment type="caution">
    <text evidence="1">The sequence shown here is derived from an EMBL/GenBank/DDBJ whole genome shotgun (WGS) entry which is preliminary data.</text>
</comment>
<feature type="non-terminal residue" evidence="1">
    <location>
        <position position="1"/>
    </location>
</feature>
<dbReference type="AlphaFoldDB" id="A0AAV4NF27"/>
<evidence type="ECO:0000313" key="1">
    <source>
        <dbReference type="EMBL" id="GIX83093.1"/>
    </source>
</evidence>
<accession>A0AAV4NF27</accession>
<dbReference type="EMBL" id="BPLR01003292">
    <property type="protein sequence ID" value="GIX83093.1"/>
    <property type="molecule type" value="Genomic_DNA"/>
</dbReference>
<protein>
    <submittedName>
        <fullName evidence="1">Uncharacterized protein</fullName>
    </submittedName>
</protein>
<name>A0AAV4NF27_CAEEX</name>
<keyword evidence="2" id="KW-1185">Reference proteome</keyword>
<sequence>DSALLDSETIDGVSRTHESKDPLRFLECTVNAIPFRLKASESNY</sequence>
<dbReference type="Proteomes" id="UP001054945">
    <property type="component" value="Unassembled WGS sequence"/>
</dbReference>
<gene>
    <name evidence="1" type="ORF">CEXT_729351</name>
</gene>
<evidence type="ECO:0000313" key="2">
    <source>
        <dbReference type="Proteomes" id="UP001054945"/>
    </source>
</evidence>
<reference evidence="1 2" key="1">
    <citation type="submission" date="2021-06" db="EMBL/GenBank/DDBJ databases">
        <title>Caerostris extrusa draft genome.</title>
        <authorList>
            <person name="Kono N."/>
            <person name="Arakawa K."/>
        </authorList>
    </citation>
    <scope>NUCLEOTIDE SEQUENCE [LARGE SCALE GENOMIC DNA]</scope>
</reference>
<organism evidence="1 2">
    <name type="scientific">Caerostris extrusa</name>
    <name type="common">Bark spider</name>
    <name type="synonym">Caerostris bankana</name>
    <dbReference type="NCBI Taxonomy" id="172846"/>
    <lineage>
        <taxon>Eukaryota</taxon>
        <taxon>Metazoa</taxon>
        <taxon>Ecdysozoa</taxon>
        <taxon>Arthropoda</taxon>
        <taxon>Chelicerata</taxon>
        <taxon>Arachnida</taxon>
        <taxon>Araneae</taxon>
        <taxon>Araneomorphae</taxon>
        <taxon>Entelegynae</taxon>
        <taxon>Araneoidea</taxon>
        <taxon>Araneidae</taxon>
        <taxon>Caerostris</taxon>
    </lineage>
</organism>
<proteinExistence type="predicted"/>